<dbReference type="InterPro" id="IPR050343">
    <property type="entry name" value="RsuA_PseudoU_synthase"/>
</dbReference>
<dbReference type="FunFam" id="3.10.290.10:FF:000003">
    <property type="entry name" value="Pseudouridine synthase"/>
    <property type="match status" value="1"/>
</dbReference>
<dbReference type="PROSITE" id="PS50889">
    <property type="entry name" value="S4"/>
    <property type="match status" value="1"/>
</dbReference>
<dbReference type="Proteomes" id="UP000636709">
    <property type="component" value="Unassembled WGS sequence"/>
</dbReference>
<dbReference type="EMBL" id="JACEFO010001686">
    <property type="protein sequence ID" value="KAF8721261.1"/>
    <property type="molecule type" value="Genomic_DNA"/>
</dbReference>
<evidence type="ECO:0000256" key="5">
    <source>
        <dbReference type="SAM" id="Phobius"/>
    </source>
</evidence>
<dbReference type="InterPro" id="IPR042092">
    <property type="entry name" value="PsdUridine_s_RsuA/RluB/E/F_cat"/>
</dbReference>
<protein>
    <recommendedName>
        <fullName evidence="6">RNA-binding S4 domain-containing protein</fullName>
    </recommendedName>
</protein>
<dbReference type="SMART" id="SM00363">
    <property type="entry name" value="S4"/>
    <property type="match status" value="1"/>
</dbReference>
<evidence type="ECO:0000256" key="3">
    <source>
        <dbReference type="PROSITE-ProRule" id="PRU00182"/>
    </source>
</evidence>
<dbReference type="FunFam" id="3.30.70.580:FF:000013">
    <property type="entry name" value="Ribosomal large subunit pseudouridine synthase B"/>
    <property type="match status" value="1"/>
</dbReference>
<feature type="region of interest" description="Disordered" evidence="4">
    <location>
        <begin position="43"/>
        <end position="73"/>
    </location>
</feature>
<dbReference type="AlphaFoldDB" id="A0A835C690"/>
<dbReference type="InterPro" id="IPR020103">
    <property type="entry name" value="PsdUridine_synth_cat_dom_sf"/>
</dbReference>
<dbReference type="Gene3D" id="3.30.70.580">
    <property type="entry name" value="Pseudouridine synthase I, catalytic domain, N-terminal subdomain"/>
    <property type="match status" value="1"/>
</dbReference>
<dbReference type="PANTHER" id="PTHR47683:SF2">
    <property type="entry name" value="RNA-BINDING S4 DOMAIN-CONTAINING PROTEIN"/>
    <property type="match status" value="1"/>
</dbReference>
<feature type="compositionally biased region" description="Low complexity" evidence="4">
    <location>
        <begin position="55"/>
        <end position="70"/>
    </location>
</feature>
<dbReference type="SUPFAM" id="SSF55120">
    <property type="entry name" value="Pseudouridine synthase"/>
    <property type="match status" value="1"/>
</dbReference>
<dbReference type="CDD" id="cd00165">
    <property type="entry name" value="S4"/>
    <property type="match status" value="1"/>
</dbReference>
<proteinExistence type="inferred from homology"/>
<dbReference type="InterPro" id="IPR002942">
    <property type="entry name" value="S4_RNA-bd"/>
</dbReference>
<dbReference type="GO" id="GO:0032544">
    <property type="term" value="P:plastid translation"/>
    <property type="evidence" value="ECO:0007669"/>
    <property type="project" value="TreeGrafter"/>
</dbReference>
<dbReference type="InterPro" id="IPR036986">
    <property type="entry name" value="S4_RNA-bd_sf"/>
</dbReference>
<evidence type="ECO:0000256" key="4">
    <source>
        <dbReference type="SAM" id="MobiDB-lite"/>
    </source>
</evidence>
<sequence>MALATAATAVAVSLHPLLSRPACVLRFGRRLPPLLLRAASSTSTSSAPDFNITFAEPAPTKKASSPSPSAQPLVPWIVRGEDGKPRLSTTPPPEVLQAIALAEAEAKKAAKKESLKGQKGAVAAAAAVASSAGVKAKERNAGPAAPPKFSKAARRFYNENIKESEPQRLAKVLAAAGVASRRTSEELIFQGKVTVNGSVCTSPQIKVDISKDSIYVNGNRISKKLPPKLYFAVNKPKGYICSCGEESKSVVSLFNDYLKGWNKTQPGLPKPRLFTVGRLDVATSGLIIVTNDGEFAQKLAHPSSNVTKEYVVTIDGAVHKKHLIAISEGTKIDGVMCVPDLVEPLAAQSDTRKTRLKIVVIFLACFILFYSSLLALLVHLSNVTVVYPQEYEKMVILACPLKPKLYPNNLSSCSYSIAT</sequence>
<evidence type="ECO:0000313" key="8">
    <source>
        <dbReference type="Proteomes" id="UP000636709"/>
    </source>
</evidence>
<dbReference type="SUPFAM" id="SSF55174">
    <property type="entry name" value="Alpha-L RNA-binding motif"/>
    <property type="match status" value="1"/>
</dbReference>
<keyword evidence="5" id="KW-0812">Transmembrane</keyword>
<gene>
    <name evidence="7" type="ORF">HU200_023187</name>
</gene>
<dbReference type="GO" id="GO:0000488">
    <property type="term" value="P:maturation of LSU-rRNA from tetracistronic rRNA transcript (SSU-rRNA, LSU-rRNA, 4.5S-rRNA, 5S-rRNA)"/>
    <property type="evidence" value="ECO:0007669"/>
    <property type="project" value="TreeGrafter"/>
</dbReference>
<keyword evidence="8" id="KW-1185">Reference proteome</keyword>
<dbReference type="GO" id="GO:0000489">
    <property type="term" value="P:maturation of SSU-rRNA from tetracistronic rRNA transcript (SSU-rRNA, LSU-rRNA, 4.5S-rRNA, 5S-rRNA)"/>
    <property type="evidence" value="ECO:0007669"/>
    <property type="project" value="TreeGrafter"/>
</dbReference>
<dbReference type="InterPro" id="IPR020094">
    <property type="entry name" value="TruA/RsuA/RluB/E/F_N"/>
</dbReference>
<dbReference type="GO" id="GO:0009507">
    <property type="term" value="C:chloroplast"/>
    <property type="evidence" value="ECO:0007669"/>
    <property type="project" value="TreeGrafter"/>
</dbReference>
<dbReference type="PROSITE" id="PS01149">
    <property type="entry name" value="PSI_RSU"/>
    <property type="match status" value="1"/>
</dbReference>
<dbReference type="OrthoDB" id="440619at2759"/>
<keyword evidence="5" id="KW-0472">Membrane</keyword>
<name>A0A835C690_9POAL</name>
<dbReference type="Gene3D" id="3.30.70.1560">
    <property type="entry name" value="Alpha-L RNA-binding motif"/>
    <property type="match status" value="1"/>
</dbReference>
<dbReference type="Pfam" id="PF00849">
    <property type="entry name" value="PseudoU_synth_2"/>
    <property type="match status" value="1"/>
</dbReference>
<dbReference type="PANTHER" id="PTHR47683">
    <property type="entry name" value="PSEUDOURIDINE SYNTHASE FAMILY PROTEIN-RELATED"/>
    <property type="match status" value="1"/>
</dbReference>
<comment type="caution">
    <text evidence="7">The sequence shown here is derived from an EMBL/GenBank/DDBJ whole genome shotgun (WGS) entry which is preliminary data.</text>
</comment>
<feature type="transmembrane region" description="Helical" evidence="5">
    <location>
        <begin position="358"/>
        <end position="378"/>
    </location>
</feature>
<reference evidence="7" key="1">
    <citation type="submission" date="2020-07" db="EMBL/GenBank/DDBJ databases">
        <title>Genome sequence and genetic diversity analysis of an under-domesticated orphan crop, white fonio (Digitaria exilis).</title>
        <authorList>
            <person name="Bennetzen J.L."/>
            <person name="Chen S."/>
            <person name="Ma X."/>
            <person name="Wang X."/>
            <person name="Yssel A.E.J."/>
            <person name="Chaluvadi S.R."/>
            <person name="Johnson M."/>
            <person name="Gangashetty P."/>
            <person name="Hamidou F."/>
            <person name="Sanogo M.D."/>
            <person name="Zwaenepoel A."/>
            <person name="Wallace J."/>
            <person name="Van De Peer Y."/>
            <person name="Van Deynze A."/>
        </authorList>
    </citation>
    <scope>NUCLEOTIDE SEQUENCE</scope>
    <source>
        <tissue evidence="7">Leaves</tissue>
    </source>
</reference>
<evidence type="ECO:0000256" key="1">
    <source>
        <dbReference type="ARBA" id="ARBA00008348"/>
    </source>
</evidence>
<keyword evidence="5" id="KW-1133">Transmembrane helix</keyword>
<organism evidence="7 8">
    <name type="scientific">Digitaria exilis</name>
    <dbReference type="NCBI Taxonomy" id="1010633"/>
    <lineage>
        <taxon>Eukaryota</taxon>
        <taxon>Viridiplantae</taxon>
        <taxon>Streptophyta</taxon>
        <taxon>Embryophyta</taxon>
        <taxon>Tracheophyta</taxon>
        <taxon>Spermatophyta</taxon>
        <taxon>Magnoliopsida</taxon>
        <taxon>Liliopsida</taxon>
        <taxon>Poales</taxon>
        <taxon>Poaceae</taxon>
        <taxon>PACMAD clade</taxon>
        <taxon>Panicoideae</taxon>
        <taxon>Panicodae</taxon>
        <taxon>Paniceae</taxon>
        <taxon>Anthephorinae</taxon>
        <taxon>Digitaria</taxon>
    </lineage>
</organism>
<feature type="domain" description="RNA-binding S4" evidence="6">
    <location>
        <begin position="167"/>
        <end position="226"/>
    </location>
</feature>
<dbReference type="Pfam" id="PF01479">
    <property type="entry name" value="S4"/>
    <property type="match status" value="1"/>
</dbReference>
<dbReference type="Gene3D" id="3.10.290.10">
    <property type="entry name" value="RNA-binding S4 domain"/>
    <property type="match status" value="1"/>
</dbReference>
<keyword evidence="3" id="KW-0694">RNA-binding</keyword>
<keyword evidence="2" id="KW-0413">Isomerase</keyword>
<evidence type="ECO:0000259" key="6">
    <source>
        <dbReference type="SMART" id="SM00363"/>
    </source>
</evidence>
<dbReference type="GO" id="GO:0003723">
    <property type="term" value="F:RNA binding"/>
    <property type="evidence" value="ECO:0007669"/>
    <property type="project" value="UniProtKB-KW"/>
</dbReference>
<evidence type="ECO:0000313" key="7">
    <source>
        <dbReference type="EMBL" id="KAF8721261.1"/>
    </source>
</evidence>
<dbReference type="InterPro" id="IPR018496">
    <property type="entry name" value="PsdUridine_synth_RsuA/RluB_CS"/>
</dbReference>
<comment type="similarity">
    <text evidence="1">Belongs to the pseudouridine synthase RsuA family.</text>
</comment>
<dbReference type="GO" id="GO:0001522">
    <property type="term" value="P:pseudouridine synthesis"/>
    <property type="evidence" value="ECO:0007669"/>
    <property type="project" value="InterPro"/>
</dbReference>
<accession>A0A835C690</accession>
<dbReference type="InterPro" id="IPR006145">
    <property type="entry name" value="PsdUridine_synth_RsuA/RluA"/>
</dbReference>
<dbReference type="GO" id="GO:0009982">
    <property type="term" value="F:pseudouridine synthase activity"/>
    <property type="evidence" value="ECO:0007669"/>
    <property type="project" value="InterPro"/>
</dbReference>
<evidence type="ECO:0000256" key="2">
    <source>
        <dbReference type="ARBA" id="ARBA00023235"/>
    </source>
</evidence>